<dbReference type="InterPro" id="IPR011013">
    <property type="entry name" value="Gal_mutarotase_sf_dom"/>
</dbReference>
<keyword evidence="3" id="KW-1185">Reference proteome</keyword>
<evidence type="ECO:0000313" key="2">
    <source>
        <dbReference type="EMBL" id="MCM2532714.1"/>
    </source>
</evidence>
<protein>
    <recommendedName>
        <fullName evidence="1">Glycosyl hydrolase 94 supersandwich domain-containing protein</fullName>
    </recommendedName>
</protein>
<evidence type="ECO:0000313" key="3">
    <source>
        <dbReference type="Proteomes" id="UP001523262"/>
    </source>
</evidence>
<dbReference type="EMBL" id="JAMQCR010000001">
    <property type="protein sequence ID" value="MCM2532714.1"/>
    <property type="molecule type" value="Genomic_DNA"/>
</dbReference>
<dbReference type="Proteomes" id="UP001523262">
    <property type="component" value="Unassembled WGS sequence"/>
</dbReference>
<name>A0ABT0W9M6_9BACI</name>
<gene>
    <name evidence="2" type="ORF">NDK43_10385</name>
</gene>
<feature type="domain" description="Glycosyl hydrolase 94 supersandwich" evidence="1">
    <location>
        <begin position="117"/>
        <end position="347"/>
    </location>
</feature>
<dbReference type="Pfam" id="PF06165">
    <property type="entry name" value="GH94_b-supersand"/>
    <property type="match status" value="1"/>
</dbReference>
<dbReference type="InterPro" id="IPR037018">
    <property type="entry name" value="GH65_N"/>
</dbReference>
<dbReference type="SMART" id="SM01068">
    <property type="entry name" value="CBM_X"/>
    <property type="match status" value="1"/>
</dbReference>
<dbReference type="SUPFAM" id="SSF74650">
    <property type="entry name" value="Galactose mutarotase-like"/>
    <property type="match status" value="1"/>
</dbReference>
<dbReference type="PANTHER" id="PTHR37469">
    <property type="entry name" value="CELLOBIONIC ACID PHOSPHORYLASE-RELATED"/>
    <property type="match status" value="1"/>
</dbReference>
<reference evidence="2 3" key="1">
    <citation type="submission" date="2022-06" db="EMBL/GenBank/DDBJ databases">
        <authorList>
            <person name="Jeon C.O."/>
        </authorList>
    </citation>
    <scope>NUCLEOTIDE SEQUENCE [LARGE SCALE GENOMIC DNA]</scope>
    <source>
        <strain evidence="2 3">KCTC 13943</strain>
    </source>
</reference>
<dbReference type="InterPro" id="IPR037824">
    <property type="entry name" value="GH94N_2_NdvB"/>
</dbReference>
<dbReference type="Gene3D" id="2.70.98.40">
    <property type="entry name" value="Glycoside hydrolase, family 65, N-terminal domain"/>
    <property type="match status" value="1"/>
</dbReference>
<comment type="caution">
    <text evidence="2">The sequence shown here is derived from an EMBL/GenBank/DDBJ whole genome shotgun (WGS) entry which is preliminary data.</text>
</comment>
<dbReference type="InterPro" id="IPR010383">
    <property type="entry name" value="Glyco_hydrolase_94_b-supersand"/>
</dbReference>
<evidence type="ECO:0000259" key="1">
    <source>
        <dbReference type="Pfam" id="PF06165"/>
    </source>
</evidence>
<proteinExistence type="predicted"/>
<dbReference type="PANTHER" id="PTHR37469:SF2">
    <property type="entry name" value="CELLOBIONIC ACID PHOSPHORYLASE"/>
    <property type="match status" value="1"/>
</dbReference>
<dbReference type="InterPro" id="IPR052047">
    <property type="entry name" value="GH94_Enzymes"/>
</dbReference>
<sequence>MVLDESIGGYQDQLMNRLRDHLSARGIGQMKRIVGLKASQLSEDEQTLLQAVARVSLRAGGPSLSAQLRIEEVPLPPSKHQPVVNRMTLCNQQPPSISAEGEFFNGWGGFVEDGQAYQVYVKNGSYLPRPWSNIIANSRFGCLITDFGTGYSWWHNSRECKLTPWTNDPVLDQTGECLYLCDLDSNQVWSATPKPAGDGLTYQVTHGKGFSRFEQLDGDVLHTMEMTVPLNDSLKLVQLRLRNTSNTLKRISITYYAEWVIGVTREEQAPYIVSEWNQEHKALLARNAYQETFRDAVSFMHIAIPDTKTKKWEHTYSWTGDRAEFIGHGGTLESPAALLGENFQRKQEHFRIHVVRYRHWSNCLQMMK</sequence>
<accession>A0ABT0W9M6</accession>
<organism evidence="2 3">
    <name type="scientific">Neobacillus pocheonensis</name>
    <dbReference type="NCBI Taxonomy" id="363869"/>
    <lineage>
        <taxon>Bacteria</taxon>
        <taxon>Bacillati</taxon>
        <taxon>Bacillota</taxon>
        <taxon>Bacilli</taxon>
        <taxon>Bacillales</taxon>
        <taxon>Bacillaceae</taxon>
        <taxon>Neobacillus</taxon>
    </lineage>
</organism>
<dbReference type="CDD" id="cd11756">
    <property type="entry name" value="GH94N_ChvB_NdvB_1_like"/>
    <property type="match status" value="1"/>
</dbReference>